<dbReference type="GO" id="GO:0008270">
    <property type="term" value="F:zinc ion binding"/>
    <property type="evidence" value="ECO:0007669"/>
    <property type="project" value="UniProtKB-UniRule"/>
</dbReference>
<feature type="binding site" evidence="2">
    <location>
        <position position="24"/>
    </location>
    <ligand>
        <name>Zn(2+)</name>
        <dbReference type="ChEBI" id="CHEBI:29105"/>
    </ligand>
</feature>
<feature type="binding site" evidence="2">
    <location>
        <position position="10"/>
    </location>
    <ligand>
        <name>Zn(2+)</name>
        <dbReference type="ChEBI" id="CHEBI:29105"/>
    </ligand>
</feature>
<dbReference type="Proteomes" id="UP000000390">
    <property type="component" value="Plasmid 2"/>
</dbReference>
<dbReference type="InterPro" id="IPR038589">
    <property type="entry name" value="Spt4_dom_sf"/>
</dbReference>
<evidence type="ECO:0000313" key="5">
    <source>
        <dbReference type="EMBL" id="ELY38659.1"/>
    </source>
</evidence>
<accession>D8JBZ7</accession>
<dbReference type="NCBIfam" id="NF041664">
    <property type="entry name" value="RNAP_arch_Epp"/>
    <property type="match status" value="1"/>
</dbReference>
<evidence type="ECO:0000256" key="1">
    <source>
        <dbReference type="ARBA" id="ARBA00023163"/>
    </source>
</evidence>
<dbReference type="Gene3D" id="2.20.28.90">
    <property type="match status" value="1"/>
</dbReference>
<dbReference type="InterPro" id="IPR022800">
    <property type="entry name" value="Spt4/RpoE2_Znf"/>
</dbReference>
<dbReference type="HOGENOM" id="CLU_199467_0_0_2"/>
<gene>
    <name evidence="2" type="primary">spt4</name>
    <name evidence="4" type="ordered locus">HacjB3_17808</name>
    <name evidence="5" type="ORF">C497_06954</name>
</gene>
<organism evidence="4 6">
    <name type="scientific">Halalkalicoccus jeotgali (strain DSM 18796 / CECT 7217 / JCM 14584 / KCTC 4019 / B3)</name>
    <dbReference type="NCBI Taxonomy" id="795797"/>
    <lineage>
        <taxon>Archaea</taxon>
        <taxon>Methanobacteriati</taxon>
        <taxon>Methanobacteriota</taxon>
        <taxon>Stenosarchaea group</taxon>
        <taxon>Halobacteria</taxon>
        <taxon>Halobacteriales</taxon>
        <taxon>Halococcaceae</taxon>
        <taxon>Halalkalicoccus</taxon>
    </lineage>
</organism>
<evidence type="ECO:0000313" key="6">
    <source>
        <dbReference type="Proteomes" id="UP000000390"/>
    </source>
</evidence>
<dbReference type="SUPFAM" id="SSF63393">
    <property type="entry name" value="RNA polymerase subunits"/>
    <property type="match status" value="1"/>
</dbReference>
<dbReference type="InterPro" id="IPR029040">
    <property type="entry name" value="RPABC4/Spt4"/>
</dbReference>
<dbReference type="EMBL" id="CP002064">
    <property type="protein sequence ID" value="ADJ16904.1"/>
    <property type="molecule type" value="Genomic_DNA"/>
</dbReference>
<dbReference type="SMART" id="SM01389">
    <property type="entry name" value="Spt4"/>
    <property type="match status" value="1"/>
</dbReference>
<dbReference type="PATRIC" id="fig|795797.18.peg.3474"/>
<keyword evidence="2" id="KW-0479">Metal-binding</keyword>
<dbReference type="Pfam" id="PF06093">
    <property type="entry name" value="Spt4"/>
    <property type="match status" value="1"/>
</dbReference>
<dbReference type="eggNOG" id="arCOG04077">
    <property type="taxonomic scope" value="Archaea"/>
</dbReference>
<dbReference type="PANTHER" id="PTHR40704">
    <property type="entry name" value="TRANSCRIPTION ELONGATION FACTOR SPT4"/>
    <property type="match status" value="1"/>
</dbReference>
<comment type="function">
    <text evidence="2">Stimulates transcription elongation.</text>
</comment>
<dbReference type="Proteomes" id="UP000011645">
    <property type="component" value="Unassembled WGS sequence"/>
</dbReference>
<feature type="binding site" evidence="2">
    <location>
        <position position="21"/>
    </location>
    <ligand>
        <name>Zn(2+)</name>
        <dbReference type="ChEBI" id="CHEBI:29105"/>
    </ligand>
</feature>
<keyword evidence="4" id="KW-0614">Plasmid</keyword>
<evidence type="ECO:0000313" key="7">
    <source>
        <dbReference type="Proteomes" id="UP000011645"/>
    </source>
</evidence>
<feature type="binding site" evidence="2">
    <location>
        <position position="7"/>
    </location>
    <ligand>
        <name>Zn(2+)</name>
        <dbReference type="ChEBI" id="CHEBI:29105"/>
    </ligand>
</feature>
<protein>
    <recommendedName>
        <fullName evidence="2">Transcription elongation factor Spt4</fullName>
    </recommendedName>
</protein>
<dbReference type="KEGG" id="hje:HacjB3_17808"/>
<keyword evidence="4" id="KW-0240">DNA-directed RNA polymerase</keyword>
<sequence>MTDRLACRECHSLHEASVQACPVCGSSSLSDDWAGCVIVAHPNQSDVAGAMIVTQPGHMP</sequence>
<dbReference type="PANTHER" id="PTHR40704:SF1">
    <property type="entry name" value="TRANSCRIPTION ELONGATION FACTOR SPT4"/>
    <property type="match status" value="1"/>
</dbReference>
<evidence type="ECO:0000256" key="2">
    <source>
        <dbReference type="HAMAP-Rule" id="MF_00949"/>
    </source>
</evidence>
<dbReference type="InterPro" id="IPR007178">
    <property type="entry name" value="Spt4_arch"/>
</dbReference>
<comment type="subunit">
    <text evidence="2">Heterodimer composed of Spt4 and Spt5.</text>
</comment>
<reference evidence="4 6" key="1">
    <citation type="journal article" date="2010" name="J. Bacteriol.">
        <title>Complete genome sequence of Halalkalicoccus jeotgali B3(T), an extremely halophilic archaeon.</title>
        <authorList>
            <person name="Roh S.W."/>
            <person name="Nam Y.D."/>
            <person name="Nam S.H."/>
            <person name="Choi S.H."/>
            <person name="Park H.S."/>
            <person name="Bae J.W."/>
        </authorList>
    </citation>
    <scope>NUCLEOTIDE SEQUENCE [LARGE SCALE GENOMIC DNA]</scope>
    <source>
        <strain evidence="4">B3</strain>
        <strain evidence="6">DSM 18796 / CECT 7217 / JCM 14584 / KCTC 4019 / B3</strain>
        <plasmid evidence="6">2</plasmid>
    </source>
</reference>
<keyword evidence="7" id="KW-1185">Reference proteome</keyword>
<dbReference type="EMBL" id="AOHV01000020">
    <property type="protein sequence ID" value="ELY38659.1"/>
    <property type="molecule type" value="Genomic_DNA"/>
</dbReference>
<dbReference type="HAMAP" id="MF_00949">
    <property type="entry name" value="Spt4_arch"/>
    <property type="match status" value="1"/>
</dbReference>
<dbReference type="GO" id="GO:0000428">
    <property type="term" value="C:DNA-directed RNA polymerase complex"/>
    <property type="evidence" value="ECO:0007669"/>
    <property type="project" value="UniProtKB-KW"/>
</dbReference>
<geneLocation type="plasmid" evidence="4 6">
    <name>2</name>
</geneLocation>
<proteinExistence type="inferred from homology"/>
<evidence type="ECO:0000259" key="3">
    <source>
        <dbReference type="SMART" id="SM01389"/>
    </source>
</evidence>
<keyword evidence="1 2" id="KW-0804">Transcription</keyword>
<evidence type="ECO:0000313" key="4">
    <source>
        <dbReference type="EMBL" id="ADJ16904.1"/>
    </source>
</evidence>
<keyword evidence="2" id="KW-0805">Transcription regulation</keyword>
<feature type="domain" description="Spt4/RpoE2 zinc finger" evidence="3">
    <location>
        <begin position="4"/>
        <end position="58"/>
    </location>
</feature>
<comment type="similarity">
    <text evidence="2">Belongs to the archaeal Spt4 family.</text>
</comment>
<reference evidence="5 7" key="2">
    <citation type="journal article" date="2014" name="PLoS Genet.">
        <title>Phylogenetically driven sequencing of extremely halophilic archaea reveals strategies for static and dynamic osmo-response.</title>
        <authorList>
            <person name="Becker E.A."/>
            <person name="Seitzer P.M."/>
            <person name="Tritt A."/>
            <person name="Larsen D."/>
            <person name="Krusor M."/>
            <person name="Yao A.I."/>
            <person name="Wu D."/>
            <person name="Madern D."/>
            <person name="Eisen J.A."/>
            <person name="Darling A.E."/>
            <person name="Facciotti M.T."/>
        </authorList>
    </citation>
    <scope>NUCLEOTIDE SEQUENCE [LARGE SCALE GENOMIC DNA]</scope>
    <source>
        <strain evidence="5">B3</strain>
        <strain evidence="7">DSM 18796 / CECT 7217 / JCM 14584 / KCTC 4019 / B3</strain>
    </source>
</reference>
<dbReference type="GO" id="GO:0006355">
    <property type="term" value="P:regulation of DNA-templated transcription"/>
    <property type="evidence" value="ECO:0007669"/>
    <property type="project" value="UniProtKB-UniRule"/>
</dbReference>
<name>D8JBZ7_HALJB</name>
<keyword evidence="2" id="KW-0862">Zinc</keyword>
<dbReference type="AlphaFoldDB" id="D8JBZ7"/>
<dbReference type="OrthoDB" id="275101at2157"/>